<dbReference type="EMBL" id="PEZP01000039">
    <property type="protein sequence ID" value="PIT97920.1"/>
    <property type="molecule type" value="Genomic_DNA"/>
</dbReference>
<comment type="caution">
    <text evidence="1">The sequence shown here is derived from an EMBL/GenBank/DDBJ whole genome shotgun (WGS) entry which is preliminary data.</text>
</comment>
<dbReference type="AlphaFoldDB" id="A0A2M6WYS3"/>
<evidence type="ECO:0008006" key="3">
    <source>
        <dbReference type="Google" id="ProtNLM"/>
    </source>
</evidence>
<accession>A0A2M6WYS3</accession>
<gene>
    <name evidence="1" type="ORF">COT71_03180</name>
</gene>
<dbReference type="InterPro" id="IPR009951">
    <property type="entry name" value="Host-nuc_inhib_Gam"/>
</dbReference>
<evidence type="ECO:0000313" key="1">
    <source>
        <dbReference type="EMBL" id="PIT97920.1"/>
    </source>
</evidence>
<reference evidence="2" key="1">
    <citation type="submission" date="2017-09" db="EMBL/GenBank/DDBJ databases">
        <title>Depth-based differentiation of microbial function through sediment-hosted aquifers and enrichment of novel symbionts in the deep terrestrial subsurface.</title>
        <authorList>
            <person name="Probst A.J."/>
            <person name="Ladd B."/>
            <person name="Jarett J.K."/>
            <person name="Geller-Mcgrath D.E."/>
            <person name="Sieber C.M.K."/>
            <person name="Emerson J.B."/>
            <person name="Anantharaman K."/>
            <person name="Thomas B.C."/>
            <person name="Malmstrom R."/>
            <person name="Stieglmeier M."/>
            <person name="Klingl A."/>
            <person name="Woyke T."/>
            <person name="Ryan C.M."/>
            <person name="Banfield J.F."/>
        </authorList>
    </citation>
    <scope>NUCLEOTIDE SEQUENCE [LARGE SCALE GENOMIC DNA]</scope>
</reference>
<sequence>MGKKKQVIVSATVSGDGAPAVATPRNLNEAAAVLRHLGKACRAIQTAELRLTERIERAKELAANQAAPHIARRDALFSALYEFAKSHRVELTGNDAVKTVKLLTGSFWWRFSPPAVDIADEKELINQLKCLGLERFIKVTETVKKKELLADQELTAALPGVTVTQQELFSAQPAEVEAELRMPTGKIATVQSAGNDRLQLIASARSNRQGRRKKRANST</sequence>
<name>A0A2M6WYS3_9BACT</name>
<organism evidence="1 2">
    <name type="scientific">Candidatus Andersenbacteria bacterium CG10_big_fil_rev_8_21_14_0_10_54_11</name>
    <dbReference type="NCBI Taxonomy" id="1974485"/>
    <lineage>
        <taxon>Bacteria</taxon>
        <taxon>Candidatus Anderseniibacteriota</taxon>
    </lineage>
</organism>
<dbReference type="GO" id="GO:0042262">
    <property type="term" value="P:DNA protection"/>
    <property type="evidence" value="ECO:0007669"/>
    <property type="project" value="InterPro"/>
</dbReference>
<dbReference type="Proteomes" id="UP000230731">
    <property type="component" value="Unassembled WGS sequence"/>
</dbReference>
<dbReference type="GO" id="GO:0003690">
    <property type="term" value="F:double-stranded DNA binding"/>
    <property type="evidence" value="ECO:0007669"/>
    <property type="project" value="InterPro"/>
</dbReference>
<dbReference type="SUPFAM" id="SSF161266">
    <property type="entry name" value="Gam-like"/>
    <property type="match status" value="1"/>
</dbReference>
<protein>
    <recommendedName>
        <fullName evidence="3">Host-nuclease inhibitor protein Gam</fullName>
    </recommendedName>
</protein>
<dbReference type="Gene3D" id="1.20.5.170">
    <property type="match status" value="1"/>
</dbReference>
<proteinExistence type="predicted"/>
<dbReference type="Pfam" id="PF07352">
    <property type="entry name" value="Phage_Mu_Gam"/>
    <property type="match status" value="1"/>
</dbReference>
<evidence type="ECO:0000313" key="2">
    <source>
        <dbReference type="Proteomes" id="UP000230731"/>
    </source>
</evidence>